<keyword evidence="1" id="KW-0813">Transport</keyword>
<feature type="domain" description="ABC transporter" evidence="4">
    <location>
        <begin position="12"/>
        <end position="258"/>
    </location>
</feature>
<evidence type="ECO:0000313" key="6">
    <source>
        <dbReference type="Proteomes" id="UP001500731"/>
    </source>
</evidence>
<dbReference type="InterPro" id="IPR017871">
    <property type="entry name" value="ABC_transporter-like_CS"/>
</dbReference>
<dbReference type="Pfam" id="PF00005">
    <property type="entry name" value="ABC_tran"/>
    <property type="match status" value="1"/>
</dbReference>
<dbReference type="Proteomes" id="UP001500731">
    <property type="component" value="Unassembled WGS sequence"/>
</dbReference>
<dbReference type="RefSeq" id="WP_345187692.1">
    <property type="nucleotide sequence ID" value="NZ_BAABGP010000018.1"/>
</dbReference>
<dbReference type="Gene3D" id="3.40.50.300">
    <property type="entry name" value="P-loop containing nucleotide triphosphate hydrolases"/>
    <property type="match status" value="1"/>
</dbReference>
<dbReference type="EMBL" id="BAABGP010000018">
    <property type="protein sequence ID" value="GAA4487886.1"/>
    <property type="molecule type" value="Genomic_DNA"/>
</dbReference>
<gene>
    <name evidence="5" type="ORF">GCM10023171_26370</name>
</gene>
<protein>
    <submittedName>
        <fullName evidence="5">ABC transporter ATP-binding protein</fullName>
    </submittedName>
</protein>
<accession>A0ABP8PLM1</accession>
<keyword evidence="2" id="KW-0547">Nucleotide-binding</keyword>
<dbReference type="GO" id="GO:0005524">
    <property type="term" value="F:ATP binding"/>
    <property type="evidence" value="ECO:0007669"/>
    <property type="project" value="UniProtKB-KW"/>
</dbReference>
<keyword evidence="6" id="KW-1185">Reference proteome</keyword>
<dbReference type="SUPFAM" id="SSF52540">
    <property type="entry name" value="P-loop containing nucleoside triphosphate hydrolases"/>
    <property type="match status" value="1"/>
</dbReference>
<proteinExistence type="predicted"/>
<reference evidence="6" key="1">
    <citation type="journal article" date="2019" name="Int. J. Syst. Evol. Microbiol.">
        <title>The Global Catalogue of Microorganisms (GCM) 10K type strain sequencing project: providing services to taxonomists for standard genome sequencing and annotation.</title>
        <authorList>
            <consortium name="The Broad Institute Genomics Platform"/>
            <consortium name="The Broad Institute Genome Sequencing Center for Infectious Disease"/>
            <person name="Wu L."/>
            <person name="Ma J."/>
        </authorList>
    </citation>
    <scope>NUCLEOTIDE SEQUENCE [LARGE SCALE GENOMIC DNA]</scope>
    <source>
        <strain evidence="6">JCM 17839</strain>
    </source>
</reference>
<dbReference type="InterPro" id="IPR051120">
    <property type="entry name" value="ABC_AA/LPS_Transport"/>
</dbReference>
<evidence type="ECO:0000313" key="5">
    <source>
        <dbReference type="EMBL" id="GAA4487886.1"/>
    </source>
</evidence>
<dbReference type="SMART" id="SM00382">
    <property type="entry name" value="AAA"/>
    <property type="match status" value="1"/>
</dbReference>
<dbReference type="InterPro" id="IPR027417">
    <property type="entry name" value="P-loop_NTPase"/>
</dbReference>
<dbReference type="PROSITE" id="PS50893">
    <property type="entry name" value="ABC_TRANSPORTER_2"/>
    <property type="match status" value="1"/>
</dbReference>
<name>A0ABP8PLM1_9MICO</name>
<evidence type="ECO:0000256" key="1">
    <source>
        <dbReference type="ARBA" id="ARBA00022448"/>
    </source>
</evidence>
<organism evidence="5 6">
    <name type="scientific">Microbacterium panaciterrae</name>
    <dbReference type="NCBI Taxonomy" id="985759"/>
    <lineage>
        <taxon>Bacteria</taxon>
        <taxon>Bacillati</taxon>
        <taxon>Actinomycetota</taxon>
        <taxon>Actinomycetes</taxon>
        <taxon>Micrococcales</taxon>
        <taxon>Microbacteriaceae</taxon>
        <taxon>Microbacterium</taxon>
    </lineage>
</organism>
<evidence type="ECO:0000256" key="3">
    <source>
        <dbReference type="ARBA" id="ARBA00022840"/>
    </source>
</evidence>
<keyword evidence="3 5" id="KW-0067">ATP-binding</keyword>
<dbReference type="PROSITE" id="PS00211">
    <property type="entry name" value="ABC_TRANSPORTER_1"/>
    <property type="match status" value="1"/>
</dbReference>
<dbReference type="PANTHER" id="PTHR45772:SF10">
    <property type="entry name" value="LIPOPOLYSACCHARIDE EXPORT SYSTEM ATP-BINDING PROTEIN LPTB"/>
    <property type="match status" value="1"/>
</dbReference>
<comment type="caution">
    <text evidence="5">The sequence shown here is derived from an EMBL/GenBank/DDBJ whole genome shotgun (WGS) entry which is preliminary data.</text>
</comment>
<sequence>MTDKGATTDIVLQGEGLSKAYGGLVAVDDVSFHVGRGEILGLVGPNGAGKTTLVDLITGIQRSDAGALTLNGERLSGTTAARARRGLSRTFQHPHLALELTVRENLLVGAAAERFPTWWRMTAGVVTDGIRHRREENERVERIAAELGVPGLDQPCANLSLGEQRLVEVARALTQDPQVMLLDEPFAGADADSVAGIIDAIRQVQARGHAVILVDHNVDLLTSLADRVMLLAQGRRVFEGPPAACLASPEMQRVYFGTAEEEAA</sequence>
<evidence type="ECO:0000259" key="4">
    <source>
        <dbReference type="PROSITE" id="PS50893"/>
    </source>
</evidence>
<evidence type="ECO:0000256" key="2">
    <source>
        <dbReference type="ARBA" id="ARBA00022741"/>
    </source>
</evidence>
<dbReference type="PANTHER" id="PTHR45772">
    <property type="entry name" value="CONSERVED COMPONENT OF ABC TRANSPORTER FOR NATURAL AMINO ACIDS-RELATED"/>
    <property type="match status" value="1"/>
</dbReference>
<dbReference type="InterPro" id="IPR003439">
    <property type="entry name" value="ABC_transporter-like_ATP-bd"/>
</dbReference>
<dbReference type="InterPro" id="IPR003593">
    <property type="entry name" value="AAA+_ATPase"/>
</dbReference>